<sequence>MEISPNDGKFSQDDVAELRNELLSSGLDNWQAAELIASFLAARGYGVSTEGARHVACHLDSTHLSLENMQRELEIIALPM</sequence>
<dbReference type="AlphaFoldDB" id="A0A1G7G6V4"/>
<gene>
    <name evidence="1" type="ORF">SAMN05444167_0578</name>
</gene>
<dbReference type="RefSeq" id="WP_083343821.1">
    <property type="nucleotide sequence ID" value="NZ_LT629690.1"/>
</dbReference>
<reference evidence="1 2" key="1">
    <citation type="submission" date="2016-10" db="EMBL/GenBank/DDBJ databases">
        <authorList>
            <person name="de Groot N.N."/>
        </authorList>
    </citation>
    <scope>NUCLEOTIDE SEQUENCE [LARGE SCALE GENOMIC DNA]</scope>
    <source>
        <strain evidence="1 2">GAS232</strain>
    </source>
</reference>
<keyword evidence="2" id="KW-1185">Reference proteome</keyword>
<organism evidence="1 2">
    <name type="scientific">Terriglobus roseus</name>
    <dbReference type="NCBI Taxonomy" id="392734"/>
    <lineage>
        <taxon>Bacteria</taxon>
        <taxon>Pseudomonadati</taxon>
        <taxon>Acidobacteriota</taxon>
        <taxon>Terriglobia</taxon>
        <taxon>Terriglobales</taxon>
        <taxon>Acidobacteriaceae</taxon>
        <taxon>Terriglobus</taxon>
    </lineage>
</organism>
<evidence type="ECO:0000313" key="2">
    <source>
        <dbReference type="Proteomes" id="UP000182427"/>
    </source>
</evidence>
<dbReference type="OrthoDB" id="121471at2"/>
<accession>A0A1G7G6V4</accession>
<protein>
    <submittedName>
        <fullName evidence="1">Uncharacterized protein</fullName>
    </submittedName>
</protein>
<proteinExistence type="predicted"/>
<evidence type="ECO:0000313" key="1">
    <source>
        <dbReference type="EMBL" id="SDE83795.1"/>
    </source>
</evidence>
<dbReference type="Proteomes" id="UP000182427">
    <property type="component" value="Chromosome I"/>
</dbReference>
<name>A0A1G7G6V4_9BACT</name>
<dbReference type="EMBL" id="LT629690">
    <property type="protein sequence ID" value="SDE83795.1"/>
    <property type="molecule type" value="Genomic_DNA"/>
</dbReference>